<comment type="similarity">
    <text evidence="1 4">Belongs to the enoyl-CoA hydratase/isomerase family.</text>
</comment>
<evidence type="ECO:0000256" key="1">
    <source>
        <dbReference type="ARBA" id="ARBA00005254"/>
    </source>
</evidence>
<reference evidence="5" key="1">
    <citation type="journal article" date="2014" name="Int. J. Syst. Evol. Microbiol.">
        <title>Complete genome sequence of Corynebacterium casei LMG S-19264T (=DSM 44701T), isolated from a smear-ripened cheese.</title>
        <authorList>
            <consortium name="US DOE Joint Genome Institute (JGI-PGF)"/>
            <person name="Walter F."/>
            <person name="Albersmeier A."/>
            <person name="Kalinowski J."/>
            <person name="Ruckert C."/>
        </authorList>
    </citation>
    <scope>NUCLEOTIDE SEQUENCE</scope>
    <source>
        <strain evidence="5">JCM 3090</strain>
    </source>
</reference>
<reference evidence="5" key="2">
    <citation type="submission" date="2020-09" db="EMBL/GenBank/DDBJ databases">
        <authorList>
            <person name="Sun Q."/>
            <person name="Ohkuma M."/>
        </authorList>
    </citation>
    <scope>NUCLEOTIDE SEQUENCE</scope>
    <source>
        <strain evidence="5">JCM 3090</strain>
    </source>
</reference>
<dbReference type="PANTHER" id="PTHR11941:SF169">
    <property type="entry name" value="(7AS)-7A-METHYL-1,5-DIOXO-2,3,5,6,7,7A-HEXAHYDRO-1H-INDENE-CARBOXYL-COA HYDROLASE"/>
    <property type="match status" value="1"/>
</dbReference>
<dbReference type="RefSeq" id="WP_189168665.1">
    <property type="nucleotide sequence ID" value="NZ_BMQB01000001.1"/>
</dbReference>
<dbReference type="Proteomes" id="UP000649739">
    <property type="component" value="Unassembled WGS sequence"/>
</dbReference>
<dbReference type="SUPFAM" id="SSF52096">
    <property type="entry name" value="ClpP/crotonase"/>
    <property type="match status" value="1"/>
</dbReference>
<evidence type="ECO:0000256" key="4">
    <source>
        <dbReference type="RuleBase" id="RU003707"/>
    </source>
</evidence>
<protein>
    <submittedName>
        <fullName evidence="5">Enoyl-CoA hydratase</fullName>
    </submittedName>
</protein>
<dbReference type="InterPro" id="IPR029045">
    <property type="entry name" value="ClpP/crotonase-like_dom_sf"/>
</dbReference>
<dbReference type="InterPro" id="IPR018376">
    <property type="entry name" value="Enoyl-CoA_hyd/isom_CS"/>
</dbReference>
<keyword evidence="6" id="KW-1185">Reference proteome</keyword>
<dbReference type="PANTHER" id="PTHR11941">
    <property type="entry name" value="ENOYL-COA HYDRATASE-RELATED"/>
    <property type="match status" value="1"/>
</dbReference>
<dbReference type="AlphaFoldDB" id="A0A8J3B160"/>
<dbReference type="CDD" id="cd06558">
    <property type="entry name" value="crotonase-like"/>
    <property type="match status" value="1"/>
</dbReference>
<dbReference type="GO" id="GO:0006635">
    <property type="term" value="P:fatty acid beta-oxidation"/>
    <property type="evidence" value="ECO:0007669"/>
    <property type="project" value="TreeGrafter"/>
</dbReference>
<dbReference type="PROSITE" id="PS00166">
    <property type="entry name" value="ENOYL_COA_HYDRATASE"/>
    <property type="match status" value="1"/>
</dbReference>
<dbReference type="GO" id="GO:0016829">
    <property type="term" value="F:lyase activity"/>
    <property type="evidence" value="ECO:0007669"/>
    <property type="project" value="UniProtKB-KW"/>
</dbReference>
<keyword evidence="3" id="KW-0456">Lyase</keyword>
<evidence type="ECO:0000313" key="6">
    <source>
        <dbReference type="Proteomes" id="UP000649739"/>
    </source>
</evidence>
<keyword evidence="2" id="KW-0443">Lipid metabolism</keyword>
<accession>A0A8J3B160</accession>
<proteinExistence type="inferred from homology"/>
<dbReference type="EMBL" id="BMQB01000001">
    <property type="protein sequence ID" value="GGJ81265.1"/>
    <property type="molecule type" value="Genomic_DNA"/>
</dbReference>
<evidence type="ECO:0000256" key="2">
    <source>
        <dbReference type="ARBA" id="ARBA00023098"/>
    </source>
</evidence>
<evidence type="ECO:0000313" key="5">
    <source>
        <dbReference type="EMBL" id="GGJ81265.1"/>
    </source>
</evidence>
<organism evidence="5 6">
    <name type="scientific">Pilimelia anulata</name>
    <dbReference type="NCBI Taxonomy" id="53371"/>
    <lineage>
        <taxon>Bacteria</taxon>
        <taxon>Bacillati</taxon>
        <taxon>Actinomycetota</taxon>
        <taxon>Actinomycetes</taxon>
        <taxon>Micromonosporales</taxon>
        <taxon>Micromonosporaceae</taxon>
        <taxon>Pilimelia</taxon>
    </lineage>
</organism>
<dbReference type="Pfam" id="PF00378">
    <property type="entry name" value="ECH_1"/>
    <property type="match status" value="1"/>
</dbReference>
<comment type="caution">
    <text evidence="5">The sequence shown here is derived from an EMBL/GenBank/DDBJ whole genome shotgun (WGS) entry which is preliminary data.</text>
</comment>
<name>A0A8J3B160_9ACTN</name>
<gene>
    <name evidence="5" type="ORF">GCM10010123_08810</name>
</gene>
<dbReference type="Gene3D" id="3.90.226.10">
    <property type="entry name" value="2-enoyl-CoA Hydratase, Chain A, domain 1"/>
    <property type="match status" value="1"/>
</dbReference>
<evidence type="ECO:0000256" key="3">
    <source>
        <dbReference type="ARBA" id="ARBA00023239"/>
    </source>
</evidence>
<sequence length="252" mass="26341">MTQDGVGLRVDGAVATVTLDRPDVLNAQTTRTWSRLRHIGRDLPGAVRVVVLRGAGRAFSSGLDLRLLDGTSGLLAELTAGGPDDCADRIAGFQEAFSWLRRPDLVSVAAVHGPAFGAGFQLALQCDLRVLATDAVLAMAEVTHGIVPDLGGTRRLVELVGYGRALELCLTGRRVDAAEADRLGLATLVVPPDALDAAAADLVAAVLAADRGVTGELKALLAGALDRSPDAQLRAEREAQARLLFHRFAGAD</sequence>
<dbReference type="InterPro" id="IPR001753">
    <property type="entry name" value="Enoyl-CoA_hydra/iso"/>
</dbReference>